<evidence type="ECO:0000313" key="5">
    <source>
        <dbReference type="Proteomes" id="UP000243579"/>
    </source>
</evidence>
<keyword evidence="1 4" id="KW-0808">Transferase</keyword>
<organism evidence="4 5">
    <name type="scientific">Achlya hypogyna</name>
    <name type="common">Oomycete</name>
    <name type="synonym">Protoachlya hypogyna</name>
    <dbReference type="NCBI Taxonomy" id="1202772"/>
    <lineage>
        <taxon>Eukaryota</taxon>
        <taxon>Sar</taxon>
        <taxon>Stramenopiles</taxon>
        <taxon>Oomycota</taxon>
        <taxon>Saprolegniomycetes</taxon>
        <taxon>Saprolegniales</taxon>
        <taxon>Achlyaceae</taxon>
        <taxon>Achlya</taxon>
    </lineage>
</organism>
<dbReference type="PANTHER" id="PTHR43877">
    <property type="entry name" value="AMINOALKYLPHOSPHONATE N-ACETYLTRANSFERASE-RELATED-RELATED"/>
    <property type="match status" value="1"/>
</dbReference>
<protein>
    <submittedName>
        <fullName evidence="4">N-acetyltransferase GCN5</fullName>
    </submittedName>
</protein>
<dbReference type="InterPro" id="IPR000182">
    <property type="entry name" value="GNAT_dom"/>
</dbReference>
<dbReference type="GO" id="GO:0016747">
    <property type="term" value="F:acyltransferase activity, transferring groups other than amino-acyl groups"/>
    <property type="evidence" value="ECO:0007669"/>
    <property type="project" value="InterPro"/>
</dbReference>
<dbReference type="InterPro" id="IPR016181">
    <property type="entry name" value="Acyl_CoA_acyltransferase"/>
</dbReference>
<accession>A0A1V9YQB5</accession>
<evidence type="ECO:0000256" key="2">
    <source>
        <dbReference type="ARBA" id="ARBA00023315"/>
    </source>
</evidence>
<dbReference type="Pfam" id="PF13673">
    <property type="entry name" value="Acetyltransf_10"/>
    <property type="match status" value="1"/>
</dbReference>
<dbReference type="EMBL" id="JNBR01001416">
    <property type="protein sequence ID" value="OQR87968.1"/>
    <property type="molecule type" value="Genomic_DNA"/>
</dbReference>
<evidence type="ECO:0000256" key="1">
    <source>
        <dbReference type="ARBA" id="ARBA00022679"/>
    </source>
</evidence>
<name>A0A1V9YQB5_ACHHY</name>
<dbReference type="PANTHER" id="PTHR43877:SF1">
    <property type="entry name" value="ACETYLTRANSFERASE"/>
    <property type="match status" value="1"/>
</dbReference>
<gene>
    <name evidence="4" type="ORF">ACHHYP_07790</name>
</gene>
<reference evidence="4 5" key="1">
    <citation type="journal article" date="2014" name="Genome Biol. Evol.">
        <title>The secreted proteins of Achlya hypogyna and Thraustotheca clavata identify the ancestral oomycete secretome and reveal gene acquisitions by horizontal gene transfer.</title>
        <authorList>
            <person name="Misner I."/>
            <person name="Blouin N."/>
            <person name="Leonard G."/>
            <person name="Richards T.A."/>
            <person name="Lane C.E."/>
        </authorList>
    </citation>
    <scope>NUCLEOTIDE SEQUENCE [LARGE SCALE GENOMIC DNA]</scope>
    <source>
        <strain evidence="4 5">ATCC 48635</strain>
    </source>
</reference>
<dbReference type="InterPro" id="IPR050832">
    <property type="entry name" value="Bact_Acetyltransf"/>
</dbReference>
<dbReference type="AlphaFoldDB" id="A0A1V9YQB5"/>
<evidence type="ECO:0000259" key="3">
    <source>
        <dbReference type="PROSITE" id="PS51186"/>
    </source>
</evidence>
<keyword evidence="5" id="KW-1185">Reference proteome</keyword>
<dbReference type="OrthoDB" id="73213at2759"/>
<dbReference type="Gene3D" id="3.40.630.30">
    <property type="match status" value="1"/>
</dbReference>
<keyword evidence="2" id="KW-0012">Acyltransferase</keyword>
<evidence type="ECO:0000313" key="4">
    <source>
        <dbReference type="EMBL" id="OQR87968.1"/>
    </source>
</evidence>
<feature type="domain" description="N-acetyltransferase" evidence="3">
    <location>
        <begin position="2"/>
        <end position="162"/>
    </location>
</feature>
<dbReference type="STRING" id="1202772.A0A1V9YQB5"/>
<dbReference type="CDD" id="cd04301">
    <property type="entry name" value="NAT_SF"/>
    <property type="match status" value="1"/>
</dbReference>
<comment type="caution">
    <text evidence="4">The sequence shown here is derived from an EMBL/GenBank/DDBJ whole genome shotgun (WGS) entry which is preliminary data.</text>
</comment>
<dbReference type="PROSITE" id="PS51186">
    <property type="entry name" value="GNAT"/>
    <property type="match status" value="1"/>
</dbReference>
<dbReference type="SUPFAM" id="SSF55729">
    <property type="entry name" value="Acyl-CoA N-acyltransferases (Nat)"/>
    <property type="match status" value="1"/>
</dbReference>
<proteinExistence type="predicted"/>
<dbReference type="Proteomes" id="UP000243579">
    <property type="component" value="Unassembled WGS sequence"/>
</dbReference>
<sequence length="169" mass="18441">MPAFREATAADAAAIAAIVNISYRGDSSRKGWTTEADLLHGARTSEAEVKELFSSTSKVIVATHDGTIIGCVNIQLRSDKSRAYLGMFVVRPDLQGKGLGKELLAAAETAIVSSWKSRTVEISVFTVRSELLAFYERRGYKRTGRTWPATFPDALVSDLKFEALVKALQ</sequence>